<feature type="transmembrane region" description="Helical" evidence="1">
    <location>
        <begin position="49"/>
        <end position="66"/>
    </location>
</feature>
<accession>A0A2T0MH07</accession>
<keyword evidence="1" id="KW-1133">Transmembrane helix</keyword>
<protein>
    <submittedName>
        <fullName evidence="2">Uncharacterized protein</fullName>
    </submittedName>
</protein>
<evidence type="ECO:0000313" key="2">
    <source>
        <dbReference type="EMBL" id="PRX56860.1"/>
    </source>
</evidence>
<dbReference type="EMBL" id="PVYX01000001">
    <property type="protein sequence ID" value="PRX56860.1"/>
    <property type="molecule type" value="Genomic_DNA"/>
</dbReference>
<dbReference type="Proteomes" id="UP000237640">
    <property type="component" value="Unassembled WGS sequence"/>
</dbReference>
<gene>
    <name evidence="2" type="ORF">CLV81_0858</name>
</gene>
<sequence length="88" mass="9907">MIGLLLALHSFFISGTNPLFELLIKGFLLLLIVYCVSQILKEPSKREKLIQTLILLLSIGFGLFVANRSLDKLNKTGGRKYQVEQKSN</sequence>
<reference evidence="2 3" key="1">
    <citation type="submission" date="2018-03" db="EMBL/GenBank/DDBJ databases">
        <title>Genomic Encyclopedia of Archaeal and Bacterial Type Strains, Phase II (KMG-II): from individual species to whole genera.</title>
        <authorList>
            <person name="Goeker M."/>
        </authorList>
    </citation>
    <scope>NUCLEOTIDE SEQUENCE [LARGE SCALE GENOMIC DNA]</scope>
    <source>
        <strain evidence="2 3">DSM 25027</strain>
    </source>
</reference>
<feature type="transmembrane region" description="Helical" evidence="1">
    <location>
        <begin position="20"/>
        <end position="37"/>
    </location>
</feature>
<evidence type="ECO:0000256" key="1">
    <source>
        <dbReference type="SAM" id="Phobius"/>
    </source>
</evidence>
<evidence type="ECO:0000313" key="3">
    <source>
        <dbReference type="Proteomes" id="UP000237640"/>
    </source>
</evidence>
<organism evidence="2 3">
    <name type="scientific">Flagellimonas meridianipacifica</name>
    <dbReference type="NCBI Taxonomy" id="1080225"/>
    <lineage>
        <taxon>Bacteria</taxon>
        <taxon>Pseudomonadati</taxon>
        <taxon>Bacteroidota</taxon>
        <taxon>Flavobacteriia</taxon>
        <taxon>Flavobacteriales</taxon>
        <taxon>Flavobacteriaceae</taxon>
        <taxon>Flagellimonas</taxon>
    </lineage>
</organism>
<keyword evidence="3" id="KW-1185">Reference proteome</keyword>
<keyword evidence="1" id="KW-0472">Membrane</keyword>
<name>A0A2T0MH07_9FLAO</name>
<dbReference type="AlphaFoldDB" id="A0A2T0MH07"/>
<proteinExistence type="predicted"/>
<keyword evidence="1" id="KW-0812">Transmembrane</keyword>
<comment type="caution">
    <text evidence="2">The sequence shown here is derived from an EMBL/GenBank/DDBJ whole genome shotgun (WGS) entry which is preliminary data.</text>
</comment>